<evidence type="ECO:0000256" key="3">
    <source>
        <dbReference type="ARBA" id="ARBA00022806"/>
    </source>
</evidence>
<keyword evidence="3 8" id="KW-0347">Helicase</keyword>
<dbReference type="SUPFAM" id="SSF52540">
    <property type="entry name" value="P-loop containing nucleoside triphosphate hydrolases"/>
    <property type="match status" value="1"/>
</dbReference>
<dbReference type="InterPro" id="IPR014001">
    <property type="entry name" value="Helicase_ATP-bd"/>
</dbReference>
<keyword evidence="2" id="KW-0378">Hydrolase</keyword>
<dbReference type="SMART" id="SM00487">
    <property type="entry name" value="DEXDc"/>
    <property type="match status" value="1"/>
</dbReference>
<evidence type="ECO:0000256" key="2">
    <source>
        <dbReference type="ARBA" id="ARBA00022801"/>
    </source>
</evidence>
<sequence length="951" mass="103478">MEDLSPAERYQRDRIRRAFNKSAAGQFAATLAYALDDFQRAGCASVERGASVLVAAPTGAGKTVVGEFAIFLALRQGKRAFYTTPIKALSNQKYRDLVDQHGEASVGLLTGDTTINGDAPIVVMTTEVLRNMLYAGSSALDTLGFVVMDEVHYLADRFRGPVWEEVILHLSQTVQLVCLSATVSNVEEFGAWLTEVRGETDLVVSDHRPVPLWQHVVTARRGDDVERGGGVRQRVRLIDLYAYGNGSEADADEDSPPTAFTRGAAPHSLTNGRELPINPELRATIRVPHAPARGGRGGPPPSARRRQSVPRFATVDLLDSEDLLPAIYFIFSRNGCQIAVEQCLAAGLALTSDAEAAQIRRIVDERTAGVPPADLAILDYGTWSLALERGIAAHHAGLLPLFKEIVEQLFVLGLVKVVFATETLALGINMPARTVVLEKLDKWDGSAHVDISPGEYTQLTGRAGRRGIDVEGHAVIVDHPGLDPEALAGLASTRTYPLRSSFRPTYNMAANLVSTVGVQRTRDVLEMSFAQFQADRSVVGLARQAAEQQQAMAGYERAMTCDRGDAREYFALRDRISLLEKESKRERGATKRTAISRQIEQLRRGDVIEVFARRRSSFAVVLERPEPGFEGSRVAVFADGRIKQFSVTDAPEGLAIVGRARIPKGFNARNTAAKQELAKVVKSVTRGAKERPTDSGGRNPGGAAAPKEAQIRELRQALRAHPCHSCPDLADHERWANRWRDLNAQHERLLRRIEGRTGTIAIRFDKICAVLQKLGYLVPEGEGLALTEAGATLRRLYSEKDLLIAQCLRAGIWDELTAPGLASVVAATIYEGRRETAGAQAIPGGPQGKVADSLDGTFRVWSKLADVESAAGLEPTLRPDFGIVGPVHRWAAGRNLDAALRDTELAAGDFVRWCKQVIDVLDQIAGVAPTSRLRATARTALDALRRGVVAY</sequence>
<dbReference type="InterPro" id="IPR011545">
    <property type="entry name" value="DEAD/DEAH_box_helicase_dom"/>
</dbReference>
<evidence type="ECO:0000313" key="9">
    <source>
        <dbReference type="Proteomes" id="UP000315389"/>
    </source>
</evidence>
<dbReference type="GO" id="GO:0016787">
    <property type="term" value="F:hydrolase activity"/>
    <property type="evidence" value="ECO:0007669"/>
    <property type="project" value="UniProtKB-KW"/>
</dbReference>
<keyword evidence="9" id="KW-1185">Reference proteome</keyword>
<dbReference type="PROSITE" id="PS51194">
    <property type="entry name" value="HELICASE_CTER"/>
    <property type="match status" value="1"/>
</dbReference>
<evidence type="ECO:0000313" key="8">
    <source>
        <dbReference type="EMBL" id="TQL64396.1"/>
    </source>
</evidence>
<dbReference type="EMBL" id="VFOS01000001">
    <property type="protein sequence ID" value="TQL64396.1"/>
    <property type="molecule type" value="Genomic_DNA"/>
</dbReference>
<gene>
    <name evidence="8" type="ORF">FB461_0898</name>
</gene>
<comment type="caution">
    <text evidence="8">The sequence shown here is derived from an EMBL/GenBank/DDBJ whole genome shotgun (WGS) entry which is preliminary data.</text>
</comment>
<dbReference type="GO" id="GO:0070478">
    <property type="term" value="P:nuclear-transcribed mRNA catabolic process, 3'-5' exonucleolytic nonsense-mediated decay"/>
    <property type="evidence" value="ECO:0007669"/>
    <property type="project" value="TreeGrafter"/>
</dbReference>
<dbReference type="GO" id="GO:0004386">
    <property type="term" value="F:helicase activity"/>
    <property type="evidence" value="ECO:0007669"/>
    <property type="project" value="UniProtKB-KW"/>
</dbReference>
<evidence type="ECO:0000259" key="6">
    <source>
        <dbReference type="PROSITE" id="PS51192"/>
    </source>
</evidence>
<dbReference type="Gene3D" id="3.40.50.300">
    <property type="entry name" value="P-loop containing nucleotide triphosphate hydrolases"/>
    <property type="match status" value="2"/>
</dbReference>
<feature type="region of interest" description="Disordered" evidence="5">
    <location>
        <begin position="247"/>
        <end position="308"/>
    </location>
</feature>
<dbReference type="Proteomes" id="UP000315389">
    <property type="component" value="Unassembled WGS sequence"/>
</dbReference>
<feature type="region of interest" description="Disordered" evidence="5">
    <location>
        <begin position="684"/>
        <end position="707"/>
    </location>
</feature>
<dbReference type="SMART" id="SM00490">
    <property type="entry name" value="HELICc"/>
    <property type="match status" value="1"/>
</dbReference>
<evidence type="ECO:0000256" key="5">
    <source>
        <dbReference type="SAM" id="MobiDB-lite"/>
    </source>
</evidence>
<evidence type="ECO:0000256" key="4">
    <source>
        <dbReference type="ARBA" id="ARBA00022840"/>
    </source>
</evidence>
<evidence type="ECO:0000259" key="7">
    <source>
        <dbReference type="PROSITE" id="PS51194"/>
    </source>
</evidence>
<dbReference type="InterPro" id="IPR058621">
    <property type="entry name" value="SH3_HelY"/>
</dbReference>
<dbReference type="RefSeq" id="WP_142119311.1">
    <property type="nucleotide sequence ID" value="NZ_BAAASV010000003.1"/>
</dbReference>
<protein>
    <submittedName>
        <fullName evidence="8">ATP-dependent RNA helicase HelY</fullName>
    </submittedName>
</protein>
<dbReference type="InterPro" id="IPR027417">
    <property type="entry name" value="P-loop_NTPase"/>
</dbReference>
<dbReference type="GO" id="GO:0003676">
    <property type="term" value="F:nucleic acid binding"/>
    <property type="evidence" value="ECO:0007669"/>
    <property type="project" value="InterPro"/>
</dbReference>
<name>A0A542ZVW9_RARFA</name>
<accession>A0A542ZVW9</accession>
<feature type="domain" description="Helicase C-terminal" evidence="7">
    <location>
        <begin position="322"/>
        <end position="513"/>
    </location>
</feature>
<dbReference type="OrthoDB" id="3229913at2"/>
<feature type="domain" description="Helicase ATP-binding" evidence="6">
    <location>
        <begin position="43"/>
        <end position="201"/>
    </location>
</feature>
<reference evidence="8 9" key="1">
    <citation type="submission" date="2019-06" db="EMBL/GenBank/DDBJ databases">
        <title>Sequencing the genomes of 1000 actinobacteria strains.</title>
        <authorList>
            <person name="Klenk H.-P."/>
        </authorList>
    </citation>
    <scope>NUCLEOTIDE SEQUENCE [LARGE SCALE GENOMIC DNA]</scope>
    <source>
        <strain evidence="8 9">DSM 4813</strain>
    </source>
</reference>
<keyword evidence="1" id="KW-0547">Nucleotide-binding</keyword>
<dbReference type="Pfam" id="PF08148">
    <property type="entry name" value="DSHCT"/>
    <property type="match status" value="1"/>
</dbReference>
<dbReference type="Gene3D" id="1.10.3380.30">
    <property type="match status" value="1"/>
</dbReference>
<dbReference type="GO" id="GO:0055087">
    <property type="term" value="C:Ski complex"/>
    <property type="evidence" value="ECO:0007669"/>
    <property type="project" value="TreeGrafter"/>
</dbReference>
<dbReference type="SMART" id="SM01142">
    <property type="entry name" value="DSHCT"/>
    <property type="match status" value="1"/>
</dbReference>
<dbReference type="InterPro" id="IPR012961">
    <property type="entry name" value="Ski2/MTR4_C"/>
</dbReference>
<dbReference type="InterPro" id="IPR050699">
    <property type="entry name" value="RNA-DNA_Helicase"/>
</dbReference>
<dbReference type="InterPro" id="IPR001650">
    <property type="entry name" value="Helicase_C-like"/>
</dbReference>
<dbReference type="GO" id="GO:0005524">
    <property type="term" value="F:ATP binding"/>
    <property type="evidence" value="ECO:0007669"/>
    <property type="project" value="UniProtKB-KW"/>
</dbReference>
<dbReference type="AlphaFoldDB" id="A0A542ZVW9"/>
<dbReference type="PROSITE" id="PS51192">
    <property type="entry name" value="HELICASE_ATP_BIND_1"/>
    <property type="match status" value="1"/>
</dbReference>
<keyword evidence="4" id="KW-0067">ATP-binding</keyword>
<dbReference type="Pfam" id="PF26090">
    <property type="entry name" value="SH3_HelY"/>
    <property type="match status" value="1"/>
</dbReference>
<dbReference type="PANTHER" id="PTHR12131:SF1">
    <property type="entry name" value="ATP-DEPENDENT RNA HELICASE SUPV3L1, MITOCHONDRIAL-RELATED"/>
    <property type="match status" value="1"/>
</dbReference>
<dbReference type="CDD" id="cd18795">
    <property type="entry name" value="SF2_C_Ski2"/>
    <property type="match status" value="1"/>
</dbReference>
<dbReference type="PANTHER" id="PTHR12131">
    <property type="entry name" value="ATP-DEPENDENT RNA AND DNA HELICASE"/>
    <property type="match status" value="1"/>
</dbReference>
<dbReference type="Pfam" id="PF00270">
    <property type="entry name" value="DEAD"/>
    <property type="match status" value="1"/>
</dbReference>
<organism evidence="8 9">
    <name type="scientific">Rarobacter faecitabidus</name>
    <dbReference type="NCBI Taxonomy" id="13243"/>
    <lineage>
        <taxon>Bacteria</taxon>
        <taxon>Bacillati</taxon>
        <taxon>Actinomycetota</taxon>
        <taxon>Actinomycetes</taxon>
        <taxon>Micrococcales</taxon>
        <taxon>Rarobacteraceae</taxon>
        <taxon>Rarobacter</taxon>
    </lineage>
</organism>
<proteinExistence type="predicted"/>
<evidence type="ECO:0000256" key="1">
    <source>
        <dbReference type="ARBA" id="ARBA00022741"/>
    </source>
</evidence>